<dbReference type="Proteomes" id="UP000188993">
    <property type="component" value="Chromosome"/>
</dbReference>
<evidence type="ECO:0000313" key="9">
    <source>
        <dbReference type="Proteomes" id="UP000188993"/>
    </source>
</evidence>
<dbReference type="Pfam" id="PF04085">
    <property type="entry name" value="MreC"/>
    <property type="match status" value="1"/>
</dbReference>
<dbReference type="Gene3D" id="2.40.10.340">
    <property type="entry name" value="Rod shape-determining protein MreC, domain 1"/>
    <property type="match status" value="1"/>
</dbReference>
<dbReference type="KEGG" id="jda:BW727_100470"/>
<dbReference type="EMBL" id="CP019728">
    <property type="protein sequence ID" value="AQS52863.1"/>
    <property type="molecule type" value="Genomic_DNA"/>
</dbReference>
<dbReference type="NCBIfam" id="TIGR00219">
    <property type="entry name" value="mreC"/>
    <property type="match status" value="1"/>
</dbReference>
<dbReference type="PIRSF" id="PIRSF038471">
    <property type="entry name" value="MreC"/>
    <property type="match status" value="1"/>
</dbReference>
<organism evidence="8 9">
    <name type="scientific">Jeotgalibaca dankookensis</name>
    <dbReference type="NCBI Taxonomy" id="708126"/>
    <lineage>
        <taxon>Bacteria</taxon>
        <taxon>Bacillati</taxon>
        <taxon>Bacillota</taxon>
        <taxon>Bacilli</taxon>
        <taxon>Lactobacillales</taxon>
        <taxon>Carnobacteriaceae</taxon>
        <taxon>Jeotgalibaca</taxon>
    </lineage>
</organism>
<dbReference type="PANTHER" id="PTHR34138:SF1">
    <property type="entry name" value="CELL SHAPE-DETERMINING PROTEIN MREC"/>
    <property type="match status" value="1"/>
</dbReference>
<accession>A0A1S6IMT6</accession>
<evidence type="ECO:0000259" key="7">
    <source>
        <dbReference type="Pfam" id="PF04085"/>
    </source>
</evidence>
<comment type="function">
    <text evidence="5">Involved in formation and maintenance of cell shape.</text>
</comment>
<sequence>MNQFFNNKRMIVLLISVIIFISTIAFSITRSREETSSSQLFINDITSLGTAILAKPGEIADSFVDSVDNLIHTYEENQHLKKKIDDLENMQANLYSLTEENQAMKEELALQKNLTEYTKINATVIARNPDTWLDQIVIDKGSRDGLAVDMSVMSGQGLIGRVSEVSATTAKVLLLSTKNAAANRISAEIQMADYTIHGIVDNYEEKSHLLIMSEIDPKAKIELGKQIVTSGLGGISPKGLVIGTVKEVRMDELGLFQEVTIEPAGNLSDASFVTVIVRGSEVIEE</sequence>
<feature type="domain" description="Rod shape-determining protein MreC beta-barrel core" evidence="7">
    <location>
        <begin position="124"/>
        <end position="276"/>
    </location>
</feature>
<keyword evidence="9" id="KW-1185">Reference proteome</keyword>
<keyword evidence="6" id="KW-0175">Coiled coil</keyword>
<dbReference type="InterPro" id="IPR042175">
    <property type="entry name" value="Cell/Rod_MreC_2"/>
</dbReference>
<dbReference type="InterPro" id="IPR055342">
    <property type="entry name" value="MreC_beta-barrel_core"/>
</dbReference>
<evidence type="ECO:0000256" key="1">
    <source>
        <dbReference type="ARBA" id="ARBA00009369"/>
    </source>
</evidence>
<dbReference type="InterPro" id="IPR042177">
    <property type="entry name" value="Cell/Rod_1"/>
</dbReference>
<dbReference type="STRING" id="708126.BW727_100470"/>
<evidence type="ECO:0000256" key="2">
    <source>
        <dbReference type="ARBA" id="ARBA00013855"/>
    </source>
</evidence>
<dbReference type="OrthoDB" id="9792313at2"/>
<dbReference type="AlphaFoldDB" id="A0A1S6IMT6"/>
<reference evidence="8 9" key="1">
    <citation type="journal article" date="2014" name="Int. J. Syst. Evol. Microbiol.">
        <title>Jeotgalibaca dankookensis gen. nov., sp. nov., a member of the family Carnobacteriaceae, isolated from seujeot (Korean traditional food).</title>
        <authorList>
            <person name="Lee D.G."/>
            <person name="Trujillo M.E."/>
            <person name="Kang H."/>
            <person name="Ahn T.Y."/>
        </authorList>
    </citation>
    <scope>NUCLEOTIDE SEQUENCE [LARGE SCALE GENOMIC DNA]</scope>
    <source>
        <strain evidence="8 9">EX-07</strain>
    </source>
</reference>
<evidence type="ECO:0000256" key="5">
    <source>
        <dbReference type="PIRNR" id="PIRNR038471"/>
    </source>
</evidence>
<keyword evidence="3 5" id="KW-0133">Cell shape</keyword>
<dbReference type="RefSeq" id="WP_062467633.1">
    <property type="nucleotide sequence ID" value="NZ_BBYN01000001.1"/>
</dbReference>
<evidence type="ECO:0000256" key="6">
    <source>
        <dbReference type="SAM" id="Coils"/>
    </source>
</evidence>
<dbReference type="GO" id="GO:0008360">
    <property type="term" value="P:regulation of cell shape"/>
    <property type="evidence" value="ECO:0007669"/>
    <property type="project" value="UniProtKB-KW"/>
</dbReference>
<comment type="similarity">
    <text evidence="1 5">Belongs to the MreC family.</text>
</comment>
<dbReference type="PANTHER" id="PTHR34138">
    <property type="entry name" value="CELL SHAPE-DETERMINING PROTEIN MREC"/>
    <property type="match status" value="1"/>
</dbReference>
<protein>
    <recommendedName>
        <fullName evidence="2 5">Cell shape-determining protein MreC</fullName>
    </recommendedName>
    <alternativeName>
        <fullName evidence="4 5">Cell shape protein MreC</fullName>
    </alternativeName>
</protein>
<dbReference type="GO" id="GO:0005886">
    <property type="term" value="C:plasma membrane"/>
    <property type="evidence" value="ECO:0007669"/>
    <property type="project" value="TreeGrafter"/>
</dbReference>
<evidence type="ECO:0000313" key="8">
    <source>
        <dbReference type="EMBL" id="AQS52863.1"/>
    </source>
</evidence>
<evidence type="ECO:0000256" key="4">
    <source>
        <dbReference type="ARBA" id="ARBA00032089"/>
    </source>
</evidence>
<proteinExistence type="inferred from homology"/>
<dbReference type="InterPro" id="IPR007221">
    <property type="entry name" value="MreC"/>
</dbReference>
<name>A0A1S6IMT6_9LACT</name>
<evidence type="ECO:0000256" key="3">
    <source>
        <dbReference type="ARBA" id="ARBA00022960"/>
    </source>
</evidence>
<feature type="coiled-coil region" evidence="6">
    <location>
        <begin position="70"/>
        <end position="107"/>
    </location>
</feature>
<gene>
    <name evidence="8" type="primary">mreC</name>
    <name evidence="8" type="ORF">BW727_100470</name>
</gene>
<dbReference type="Gene3D" id="2.40.10.350">
    <property type="entry name" value="Rod shape-determining protein MreC, domain 2"/>
    <property type="match status" value="1"/>
</dbReference>